<keyword evidence="3" id="KW-1185">Reference proteome</keyword>
<evidence type="ECO:0000313" key="2">
    <source>
        <dbReference type="EMBL" id="MDI9241964.1"/>
    </source>
</evidence>
<organism evidence="2 3">
    <name type="scientific">Fusibacillus kribbianus</name>
    <dbReference type="NCBI Taxonomy" id="3044208"/>
    <lineage>
        <taxon>Bacteria</taxon>
        <taxon>Bacillati</taxon>
        <taxon>Bacillota</taxon>
        <taxon>Clostridia</taxon>
        <taxon>Lachnospirales</taxon>
        <taxon>Lachnospiraceae</taxon>
        <taxon>Fusibacillus</taxon>
    </lineage>
</organism>
<protein>
    <recommendedName>
        <fullName evidence="4">Transporter gate domain protein</fullName>
    </recommendedName>
</protein>
<evidence type="ECO:0000256" key="1">
    <source>
        <dbReference type="SAM" id="Phobius"/>
    </source>
</evidence>
<dbReference type="Proteomes" id="UP001300383">
    <property type="component" value="Unassembled WGS sequence"/>
</dbReference>
<keyword evidence="1" id="KW-0472">Membrane</keyword>
<evidence type="ECO:0000313" key="3">
    <source>
        <dbReference type="Proteomes" id="UP001300383"/>
    </source>
</evidence>
<dbReference type="EMBL" id="JASGBQ010000006">
    <property type="protein sequence ID" value="MDI9241964.1"/>
    <property type="molecule type" value="Genomic_DNA"/>
</dbReference>
<dbReference type="RefSeq" id="WP_283230470.1">
    <property type="nucleotide sequence ID" value="NZ_JASGBQ010000006.1"/>
</dbReference>
<feature type="transmembrane region" description="Helical" evidence="1">
    <location>
        <begin position="126"/>
        <end position="147"/>
    </location>
</feature>
<accession>A0AAP4B914</accession>
<name>A0AAP4B914_9FIRM</name>
<feature type="transmembrane region" description="Helical" evidence="1">
    <location>
        <begin position="284"/>
        <end position="301"/>
    </location>
</feature>
<feature type="transmembrane region" description="Helical" evidence="1">
    <location>
        <begin position="6"/>
        <end position="26"/>
    </location>
</feature>
<reference evidence="2 3" key="1">
    <citation type="submission" date="2023-05" db="EMBL/GenBank/DDBJ databases">
        <title>[ruminococcus] sp. nov., isolated from a pig farm feces dump.</title>
        <authorList>
            <person name="Chang Y.-H."/>
        </authorList>
    </citation>
    <scope>NUCLEOTIDE SEQUENCE [LARGE SCALE GENOMIC DNA]</scope>
    <source>
        <strain evidence="2 3">YH-rum2234</strain>
    </source>
</reference>
<feature type="transmembrane region" description="Helical" evidence="1">
    <location>
        <begin position="308"/>
        <end position="329"/>
    </location>
</feature>
<keyword evidence="1" id="KW-0812">Transmembrane</keyword>
<feature type="transmembrane region" description="Helical" evidence="1">
    <location>
        <begin position="349"/>
        <end position="370"/>
    </location>
</feature>
<gene>
    <name evidence="2" type="ORF">QJ036_05650</name>
</gene>
<sequence>MAEPVITIVLIIGFFAVFAVPMGIANMMNTLMNTAFDLLMNTVFYIMAIAVIAGALSGLMTEFGVCALLNRLLSPLMKPLFGMPGVAALGIVTTYISDNPAILALAEDKRYCSYFKAYQIPALTNLGTSFGMGLIVTTFMLGLSGMLGKGASLAVLCGNLGAVAGSIVSTRLMLQFTAKALGKEAAVVLEAPEAEQKAKEQKGGMLRVIDALMHGGKAGVEVGLAIIPGVLVFCTIVMMLTNGASADGTYTGAAYEGIALLPKLAARFQGILKPLFGFTSAEGIAVPITALGAAGAAMGVVSKLVSVGMAGCVDIAVFTAMCMCWSGYLSTHVSMMDVLGCSRFTGKAILSHTVGGLFAGIFAHWLFVLLQMIF</sequence>
<keyword evidence="1" id="KW-1133">Transmembrane helix</keyword>
<feature type="transmembrane region" description="Helical" evidence="1">
    <location>
        <begin position="38"/>
        <end position="60"/>
    </location>
</feature>
<evidence type="ECO:0008006" key="4">
    <source>
        <dbReference type="Google" id="ProtNLM"/>
    </source>
</evidence>
<comment type="caution">
    <text evidence="2">The sequence shown here is derived from an EMBL/GenBank/DDBJ whole genome shotgun (WGS) entry which is preliminary data.</text>
</comment>
<feature type="transmembrane region" description="Helical" evidence="1">
    <location>
        <begin position="153"/>
        <end position="174"/>
    </location>
</feature>
<feature type="transmembrane region" description="Helical" evidence="1">
    <location>
        <begin position="222"/>
        <end position="241"/>
    </location>
</feature>
<dbReference type="AlphaFoldDB" id="A0AAP4B914"/>
<proteinExistence type="predicted"/>
<feature type="transmembrane region" description="Helical" evidence="1">
    <location>
        <begin position="80"/>
        <end position="105"/>
    </location>
</feature>